<keyword evidence="5" id="KW-0597">Phosphoprotein</keyword>
<dbReference type="FunFam" id="1.50.10.10:FF:000004">
    <property type="entry name" value="Phosphorylase b kinase regulatory subunit"/>
    <property type="match status" value="1"/>
</dbReference>
<comment type="pathway">
    <text evidence="2">Glycan biosynthesis; glycogen metabolism.</text>
</comment>
<gene>
    <name evidence="14" type="ORF">DYY88_15070</name>
</gene>
<evidence type="ECO:0000259" key="13">
    <source>
        <dbReference type="Pfam" id="PF19292"/>
    </source>
</evidence>
<dbReference type="EMBL" id="QVFV01000003">
    <property type="protein sequence ID" value="RZM77881.1"/>
    <property type="molecule type" value="Genomic_DNA"/>
</dbReference>
<evidence type="ECO:0000256" key="2">
    <source>
        <dbReference type="ARBA" id="ARBA00005131"/>
    </source>
</evidence>
<keyword evidence="15" id="KW-1185">Reference proteome</keyword>
<sequence length="1097" mass="123969">MGSATSSLVTLTDQLNEYYGQVKQLILARQHPVSGLLPASTAITTHGNYTDAWVRDNVYSILAVWGLALAYRKIDENQGRTYELQQSVTKLMRGLLFAMMQQAAKVEKFKDAQDPLESLHAKYDTATGSTVVGDDEWGHLQIDATSVFLLMLAQMTASGLQIIFTLDEVSFIQNLVYYVARAYRTPDYGIWERGNKLNHGKPELNASSVGMAKAALEAMDGLNLFGVQGGQASVVHVLPDEMSRARLTLESLLPRESGSKEVDAAVLSIIGYPAFAIEDADLVDRTRTKIIDKLQGNYGCKRFLRDGHQTVIEDTTRLHYESAELQQFEHIECEWPLFFTYLYLDGLFRNDAKAVDFYRQRLEAIAVPQDGLQLLPELYYVPEEAIAAEREKPGSQTRLPNENVPLIWAQSLYLLGQLLENRLITPGDIDPLGRHAQVGRKRQSIVQIALIAENEALQETLADYGIETQVPEQVEPVKIYPSGELSAIYAQIGINEKLGLSGRPIRRLRGLTTAQVFRIRGETAVFLPSFLDPQKFYITLDYHFLVAQIRSELSYIHYHWKAIGRPTITLLLTYDMFELGHRPIHESPLLALIQELKTGRCGGVPVVLGPLNQLLLTAGSERVDDVGVYAFHPPTLRDRVHRSAYLAMVPEETVPLDVWHLFRIERETDAGHLVNNLQRSTNLYEQVELLARLQALEGLDFDTGIDPDGPMTVGDLLEEVYVKAGRQEIWVIVRRAAGLLNKMDVNLSDAVTELLVRQKYVTVGKAYSDDSLIRDPMPHSEIMEKIITFCREDERDRALTQEIIVYLSVLIKSERELFDGLLTLRVGYLILLLTGEMAREHYIPRDEAYDRLTALSPYEVKMRLRQVLAGYSGINRTLFQQESLHIKTSSPVTWSVVPEQFEATSEMSVEDWWRKRQIDGELTRLPEEFYLKVWELLHHCRGVIIGNKLDRRNRIDSESVISEMTPGEANFARRLDHLLTKIHAPEYRHLTIESLRELAAIFEGNPDLQFDDYIALDVLIGHAVRIAWVEDRPDRAGQYDAQKEAAWSAFYGRSPKDCAIYTSKALQFLVEIAEAEAAETAAREAAEAAEAEAAEIS</sequence>
<keyword evidence="4" id="KW-1003">Cell membrane</keyword>
<dbReference type="SUPFAM" id="SSF48208">
    <property type="entry name" value="Six-hairpin glycosidases"/>
    <property type="match status" value="1"/>
</dbReference>
<evidence type="ECO:0000256" key="8">
    <source>
        <dbReference type="ARBA" id="ARBA00023136"/>
    </source>
</evidence>
<keyword evidence="7" id="KW-0112">Calmodulin-binding</keyword>
<keyword evidence="8" id="KW-0472">Membrane</keyword>
<evidence type="ECO:0000256" key="7">
    <source>
        <dbReference type="ARBA" id="ARBA00022860"/>
    </source>
</evidence>
<dbReference type="GO" id="GO:0005964">
    <property type="term" value="C:phosphorylase kinase complex"/>
    <property type="evidence" value="ECO:0007669"/>
    <property type="project" value="TreeGrafter"/>
</dbReference>
<proteinExistence type="inferred from homology"/>
<evidence type="ECO:0000313" key="15">
    <source>
        <dbReference type="Proteomes" id="UP000292459"/>
    </source>
</evidence>
<evidence type="ECO:0000256" key="10">
    <source>
        <dbReference type="ARBA" id="ARBA00023288"/>
    </source>
</evidence>
<dbReference type="PANTHER" id="PTHR10749:SF8">
    <property type="entry name" value="PHOSPHORYLASE B KINASE REGULATORY SUBUNIT BETA"/>
    <property type="match status" value="1"/>
</dbReference>
<evidence type="ECO:0000256" key="4">
    <source>
        <dbReference type="ARBA" id="ARBA00022475"/>
    </source>
</evidence>
<comment type="caution">
    <text evidence="14">The sequence shown here is derived from an EMBL/GenBank/DDBJ whole genome shotgun (WGS) entry which is preliminary data.</text>
</comment>
<dbReference type="GO" id="GO:0005977">
    <property type="term" value="P:glycogen metabolic process"/>
    <property type="evidence" value="ECO:0007669"/>
    <property type="project" value="UniProtKB-UniPathway"/>
</dbReference>
<reference evidence="14 15" key="1">
    <citation type="submission" date="2018-11" db="EMBL/GenBank/DDBJ databases">
        <title>Whole genome sequencing of an environmental sample.</title>
        <authorList>
            <person name="Sarangi A.N."/>
            <person name="Singh D."/>
            <person name="Tripathy S."/>
        </authorList>
    </citation>
    <scope>NUCLEOTIDE SEQUENCE [LARGE SCALE GENOMIC DNA]</scope>
    <source>
        <strain evidence="14 15">Lakshadweep</strain>
    </source>
</reference>
<dbReference type="InterPro" id="IPR008734">
    <property type="entry name" value="PHK_A/B_su"/>
</dbReference>
<dbReference type="UniPathway" id="UPA00163"/>
<dbReference type="InterPro" id="IPR045583">
    <property type="entry name" value="KPBA/B_C"/>
</dbReference>
<feature type="domain" description="Phosphorylase b kinase regulatory subunit alpha/beta C-terminal" evidence="13">
    <location>
        <begin position="840"/>
        <end position="1075"/>
    </location>
</feature>
<organism evidence="14 15">
    <name type="scientific">Leptolyngbya iicbica LK</name>
    <dbReference type="NCBI Taxonomy" id="2294035"/>
    <lineage>
        <taxon>Bacteria</taxon>
        <taxon>Bacillati</taxon>
        <taxon>Cyanobacteriota</taxon>
        <taxon>Cyanophyceae</taxon>
        <taxon>Leptolyngbyales</taxon>
        <taxon>Leptolyngbyaceae</taxon>
        <taxon>Leptolyngbya group</taxon>
        <taxon>Leptolyngbya</taxon>
        <taxon>Leptolyngbya iicbica</taxon>
    </lineage>
</organism>
<comment type="similarity">
    <text evidence="3">Belongs to the phosphorylase b kinase regulatory chain family.</text>
</comment>
<dbReference type="InterPro" id="IPR008928">
    <property type="entry name" value="6-hairpin_glycosidase_sf"/>
</dbReference>
<dbReference type="Pfam" id="PF00723">
    <property type="entry name" value="Glyco_hydro_15"/>
    <property type="match status" value="1"/>
</dbReference>
<dbReference type="InterPro" id="IPR011613">
    <property type="entry name" value="GH15-like"/>
</dbReference>
<dbReference type="GO" id="GO:0016787">
    <property type="term" value="F:hydrolase activity"/>
    <property type="evidence" value="ECO:0007669"/>
    <property type="project" value="UniProtKB-KW"/>
</dbReference>
<dbReference type="Gene3D" id="1.50.10.10">
    <property type="match status" value="1"/>
</dbReference>
<keyword evidence="14" id="KW-0378">Hydrolase</keyword>
<evidence type="ECO:0000259" key="12">
    <source>
        <dbReference type="Pfam" id="PF00723"/>
    </source>
</evidence>
<evidence type="ECO:0000256" key="5">
    <source>
        <dbReference type="ARBA" id="ARBA00022553"/>
    </source>
</evidence>
<keyword evidence="10" id="KW-0449">Lipoprotein</keyword>
<evidence type="ECO:0000256" key="6">
    <source>
        <dbReference type="ARBA" id="ARBA00022600"/>
    </source>
</evidence>
<dbReference type="PANTHER" id="PTHR10749">
    <property type="entry name" value="PHOSPHORYLASE B KINASE REGULATORY SUBUNIT"/>
    <property type="match status" value="1"/>
</dbReference>
<keyword evidence="11" id="KW-0636">Prenylation</keyword>
<protein>
    <submittedName>
        <fullName evidence="14">Glycosyl hydrolase family 15</fullName>
    </submittedName>
</protein>
<keyword evidence="6" id="KW-0321">Glycogen metabolism</keyword>
<dbReference type="Proteomes" id="UP000292459">
    <property type="component" value="Unassembled WGS sequence"/>
</dbReference>
<evidence type="ECO:0000256" key="3">
    <source>
        <dbReference type="ARBA" id="ARBA00007128"/>
    </source>
</evidence>
<comment type="subcellular location">
    <subcellularLocation>
        <location evidence="1">Cell membrane</location>
        <topology evidence="1">Lipid-anchor</topology>
        <orientation evidence="1">Cytoplasmic side</orientation>
    </subcellularLocation>
</comment>
<feature type="domain" description="GH15-like" evidence="12">
    <location>
        <begin position="14"/>
        <end position="827"/>
    </location>
</feature>
<dbReference type="GO" id="GO:0005886">
    <property type="term" value="C:plasma membrane"/>
    <property type="evidence" value="ECO:0007669"/>
    <property type="project" value="UniProtKB-SubCell"/>
</dbReference>
<name>A0A4Q7E6J6_9CYAN</name>
<dbReference type="OrthoDB" id="6091662at2"/>
<dbReference type="AlphaFoldDB" id="A0A4Q7E6J6"/>
<dbReference type="RefSeq" id="WP_044151224.1">
    <property type="nucleotide sequence ID" value="NZ_QVFV01000003.1"/>
</dbReference>
<dbReference type="GO" id="GO:0005516">
    <property type="term" value="F:calmodulin binding"/>
    <property type="evidence" value="ECO:0007669"/>
    <property type="project" value="UniProtKB-KW"/>
</dbReference>
<dbReference type="InterPro" id="IPR012341">
    <property type="entry name" value="6hp_glycosidase-like_sf"/>
</dbReference>
<evidence type="ECO:0000313" key="14">
    <source>
        <dbReference type="EMBL" id="RZM77881.1"/>
    </source>
</evidence>
<accession>A0A4Q7E6J6</accession>
<evidence type="ECO:0000256" key="9">
    <source>
        <dbReference type="ARBA" id="ARBA00023277"/>
    </source>
</evidence>
<keyword evidence="9" id="KW-0119">Carbohydrate metabolism</keyword>
<evidence type="ECO:0000256" key="11">
    <source>
        <dbReference type="ARBA" id="ARBA00023289"/>
    </source>
</evidence>
<evidence type="ECO:0000256" key="1">
    <source>
        <dbReference type="ARBA" id="ARBA00004342"/>
    </source>
</evidence>
<dbReference type="Pfam" id="PF19292">
    <property type="entry name" value="KPBB_C"/>
    <property type="match status" value="1"/>
</dbReference>